<dbReference type="GO" id="GO:0034605">
    <property type="term" value="P:cellular response to heat"/>
    <property type="evidence" value="ECO:0007669"/>
    <property type="project" value="TreeGrafter"/>
</dbReference>
<dbReference type="InterPro" id="IPR019489">
    <property type="entry name" value="Clp_ATPase_C"/>
</dbReference>
<dbReference type="PANTHER" id="PTHR11638:SF18">
    <property type="entry name" value="HEAT SHOCK PROTEIN 104"/>
    <property type="match status" value="1"/>
</dbReference>
<dbReference type="InterPro" id="IPR027417">
    <property type="entry name" value="P-loop_NTPase"/>
</dbReference>
<dbReference type="SUPFAM" id="SSF81923">
    <property type="entry name" value="Double Clp-N motif"/>
    <property type="match status" value="1"/>
</dbReference>
<dbReference type="InterPro" id="IPR028299">
    <property type="entry name" value="ClpA/B_CS2"/>
</dbReference>
<dbReference type="InterPro" id="IPR041546">
    <property type="entry name" value="ClpA/ClpB_AAA_lid"/>
</dbReference>
<dbReference type="GO" id="GO:0016887">
    <property type="term" value="F:ATP hydrolysis activity"/>
    <property type="evidence" value="ECO:0007669"/>
    <property type="project" value="InterPro"/>
</dbReference>
<keyword evidence="3" id="KW-0067">ATP-binding</keyword>
<evidence type="ECO:0000256" key="4">
    <source>
        <dbReference type="ARBA" id="ARBA00023186"/>
    </source>
</evidence>
<dbReference type="InterPro" id="IPR004176">
    <property type="entry name" value="Clp_R_N"/>
</dbReference>
<dbReference type="PROSITE" id="PS51903">
    <property type="entry name" value="CLP_R"/>
    <property type="match status" value="1"/>
</dbReference>
<dbReference type="CDD" id="cd00009">
    <property type="entry name" value="AAA"/>
    <property type="match status" value="1"/>
</dbReference>
<dbReference type="FunFam" id="3.40.50.300:FF:000025">
    <property type="entry name" value="ATP-dependent Clp protease subunit"/>
    <property type="match status" value="1"/>
</dbReference>
<dbReference type="InterPro" id="IPR050130">
    <property type="entry name" value="ClpA_ClpB"/>
</dbReference>
<dbReference type="RefSeq" id="WP_005467457.1">
    <property type="nucleotide sequence ID" value="NZ_KB291032.1"/>
</dbReference>
<dbReference type="Pfam" id="PF00004">
    <property type="entry name" value="AAA"/>
    <property type="match status" value="1"/>
</dbReference>
<dbReference type="Pfam" id="PF02861">
    <property type="entry name" value="Clp_N"/>
    <property type="match status" value="1"/>
</dbReference>
<dbReference type="eggNOG" id="COG0542">
    <property type="taxonomic scope" value="Bacteria"/>
</dbReference>
<name>L1NBI2_9PORP</name>
<keyword evidence="2" id="KW-0547">Nucleotide-binding</keyword>
<dbReference type="Gene3D" id="1.10.8.60">
    <property type="match status" value="2"/>
</dbReference>
<comment type="caution">
    <text evidence="7">The sequence shown here is derived from an EMBL/GenBank/DDBJ whole genome shotgun (WGS) entry which is preliminary data.</text>
</comment>
<dbReference type="InterPro" id="IPR001270">
    <property type="entry name" value="ClpA/B"/>
</dbReference>
<accession>L1NBI2</accession>
<feature type="domain" description="Clp R" evidence="6">
    <location>
        <begin position="1"/>
        <end position="148"/>
    </location>
</feature>
<dbReference type="Gene3D" id="1.10.1780.10">
    <property type="entry name" value="Clp, N-terminal domain"/>
    <property type="match status" value="1"/>
</dbReference>
<dbReference type="Gene3D" id="3.40.50.300">
    <property type="entry name" value="P-loop containing nucleotide triphosphate hydrolases"/>
    <property type="match status" value="2"/>
</dbReference>
<dbReference type="CDD" id="cd19499">
    <property type="entry name" value="RecA-like_ClpB_Hsp104-like"/>
    <property type="match status" value="1"/>
</dbReference>
<protein>
    <submittedName>
        <fullName evidence="7">ATPase family protein</fullName>
    </submittedName>
</protein>
<dbReference type="Pfam" id="PF10431">
    <property type="entry name" value="ClpB_D2-small"/>
    <property type="match status" value="1"/>
</dbReference>
<keyword evidence="1 5" id="KW-0677">Repeat</keyword>
<dbReference type="Pfam" id="PF17871">
    <property type="entry name" value="AAA_lid_9"/>
    <property type="match status" value="1"/>
</dbReference>
<gene>
    <name evidence="7" type="ORF">HMPREF9134_01372</name>
</gene>
<dbReference type="GO" id="GO:0005524">
    <property type="term" value="F:ATP binding"/>
    <property type="evidence" value="ECO:0007669"/>
    <property type="project" value="UniProtKB-KW"/>
</dbReference>
<dbReference type="InterPro" id="IPR003959">
    <property type="entry name" value="ATPase_AAA_core"/>
</dbReference>
<evidence type="ECO:0000256" key="1">
    <source>
        <dbReference type="ARBA" id="ARBA00022737"/>
    </source>
</evidence>
<dbReference type="PROSITE" id="PS00871">
    <property type="entry name" value="CLPAB_2"/>
    <property type="match status" value="1"/>
</dbReference>
<evidence type="ECO:0000259" key="6">
    <source>
        <dbReference type="PROSITE" id="PS51903"/>
    </source>
</evidence>
<dbReference type="GO" id="GO:0005737">
    <property type="term" value="C:cytoplasm"/>
    <property type="evidence" value="ECO:0007669"/>
    <property type="project" value="TreeGrafter"/>
</dbReference>
<dbReference type="PANTHER" id="PTHR11638">
    <property type="entry name" value="ATP-DEPENDENT CLP PROTEASE"/>
    <property type="match status" value="1"/>
</dbReference>
<dbReference type="SMART" id="SM00382">
    <property type="entry name" value="AAA"/>
    <property type="match status" value="2"/>
</dbReference>
<dbReference type="SMART" id="SM01086">
    <property type="entry name" value="ClpB_D2-small"/>
    <property type="match status" value="1"/>
</dbReference>
<evidence type="ECO:0000313" key="8">
    <source>
        <dbReference type="Proteomes" id="UP000010408"/>
    </source>
</evidence>
<dbReference type="AlphaFoldDB" id="L1NBI2"/>
<evidence type="ECO:0000313" key="7">
    <source>
        <dbReference type="EMBL" id="EKY00635.1"/>
    </source>
</evidence>
<reference evidence="7 8" key="1">
    <citation type="submission" date="2012-05" db="EMBL/GenBank/DDBJ databases">
        <authorList>
            <person name="Weinstock G."/>
            <person name="Sodergren E."/>
            <person name="Lobos E.A."/>
            <person name="Fulton L."/>
            <person name="Fulton R."/>
            <person name="Courtney L."/>
            <person name="Fronick C."/>
            <person name="O'Laughlin M."/>
            <person name="Godfrey J."/>
            <person name="Wilson R.M."/>
            <person name="Miner T."/>
            <person name="Farmer C."/>
            <person name="Delehaunty K."/>
            <person name="Cordes M."/>
            <person name="Minx P."/>
            <person name="Tomlinson C."/>
            <person name="Chen J."/>
            <person name="Wollam A."/>
            <person name="Pepin K.H."/>
            <person name="Bhonagiri V."/>
            <person name="Zhang X."/>
            <person name="Suruliraj S."/>
            <person name="Warren W."/>
            <person name="Mitreva M."/>
            <person name="Mardis E.R."/>
            <person name="Wilson R.K."/>
        </authorList>
    </citation>
    <scope>NUCLEOTIDE SEQUENCE [LARGE SCALE GENOMIC DNA]</scope>
    <source>
        <strain evidence="7 8">F0037</strain>
    </source>
</reference>
<dbReference type="SUPFAM" id="SSF52540">
    <property type="entry name" value="P-loop containing nucleoside triphosphate hydrolases"/>
    <property type="match status" value="2"/>
</dbReference>
<keyword evidence="4" id="KW-0143">Chaperone</keyword>
<sequence length="840" mass="93792">MKYNYTDTFRSALELASEQARELGVSEVNPNLLLWGILKEGTSAAIKFFNDRGLSHLELMRRLEEMLERGSGTASEPILYNVEAHETIARAAEISTLLGDKAISPLHLLLSIYFSEETTILSSYLVAHDIVPQRDSLLSRVEGGLSGHQQGMTEHADVPSEGELQMSSAKSLLGRAHITAVRLDENFKPVSAFAKGPDGETSIDGEAMLRMLKGLADHLESVDAEQGGNANSRFPFADFGVDLVERLQREEKEPDTCVGREDQLAHLQQLLLRYKKCSPIIIGEPKVGKTEVVRQLARMIARGDELPEGFPYRHILQLSMARLFAGSQFQGGVESSVRSLVEALRSHPEVLLFIDDIHLMKSGGRGSSVDAAELIFSALELHGLRLIGTATSSGFSQSIDDSDLMSRYCYPILVEPLTKEQTHQVLLAKSRLYGDFFGIDLQPLLERILMLSERYMPALPYPYKAIELMDATGAEVRTRIKRADLNRGQLEFGYTEDDVDQALARLTGLPLERITTESELKRLIRLPHFLKERVIGQDKAVEAIVRTVQRSRLGLRDSRRPIASMLFLGPTGVGKTYLAKALAREVFGSEDAMVRIDMSEFSERFAVSRLIGSPPGYVGFGEGGELTQPIRTKPYSLVLLDEIEKAHPDTYNILLQVFEDGRLTDTEGNVVDFRNTIVIMTSNVGSRQAQDFARGVGFAELSDAATRSEGIIRKALQRTFSPEFLNRLDEVIAFEPLSDEALVRILELELAQLKERVTQQGYNVKVSPEACRVLALRDNDRTMGARPIRRTLQHTVEDKLLSYILEGKLNEGETLSIALGRDKMLRYSVTRPRRQVKNHR</sequence>
<evidence type="ECO:0000256" key="5">
    <source>
        <dbReference type="PROSITE-ProRule" id="PRU01251"/>
    </source>
</evidence>
<dbReference type="EMBL" id="AMEQ01000037">
    <property type="protein sequence ID" value="EKY00635.1"/>
    <property type="molecule type" value="Genomic_DNA"/>
</dbReference>
<evidence type="ECO:0000256" key="2">
    <source>
        <dbReference type="ARBA" id="ARBA00022741"/>
    </source>
</evidence>
<dbReference type="HOGENOM" id="CLU_005070_4_2_10"/>
<dbReference type="Proteomes" id="UP000010408">
    <property type="component" value="Unassembled WGS sequence"/>
</dbReference>
<dbReference type="PATRIC" id="fig|1127696.3.peg.1238"/>
<dbReference type="InterPro" id="IPR036628">
    <property type="entry name" value="Clp_N_dom_sf"/>
</dbReference>
<dbReference type="STRING" id="1127696.HMPREF9134_01372"/>
<dbReference type="Pfam" id="PF07724">
    <property type="entry name" value="AAA_2"/>
    <property type="match status" value="1"/>
</dbReference>
<proteinExistence type="predicted"/>
<dbReference type="InterPro" id="IPR003593">
    <property type="entry name" value="AAA+_ATPase"/>
</dbReference>
<dbReference type="PRINTS" id="PR00300">
    <property type="entry name" value="CLPPROTEASEA"/>
</dbReference>
<evidence type="ECO:0000256" key="3">
    <source>
        <dbReference type="ARBA" id="ARBA00022840"/>
    </source>
</evidence>
<organism evidence="7 8">
    <name type="scientific">Porphyromonas catoniae F0037</name>
    <dbReference type="NCBI Taxonomy" id="1127696"/>
    <lineage>
        <taxon>Bacteria</taxon>
        <taxon>Pseudomonadati</taxon>
        <taxon>Bacteroidota</taxon>
        <taxon>Bacteroidia</taxon>
        <taxon>Bacteroidales</taxon>
        <taxon>Porphyromonadaceae</taxon>
        <taxon>Porphyromonas</taxon>
    </lineage>
</organism>